<feature type="transmembrane region" description="Helical" evidence="7">
    <location>
        <begin position="163"/>
        <end position="183"/>
    </location>
</feature>
<organism evidence="9">
    <name type="scientific">Paenibacillus sp. BIHB 4019</name>
    <dbReference type="NCBI Taxonomy" id="1870819"/>
    <lineage>
        <taxon>Bacteria</taxon>
        <taxon>Bacillati</taxon>
        <taxon>Bacillota</taxon>
        <taxon>Bacilli</taxon>
        <taxon>Bacillales</taxon>
        <taxon>Paenibacillaceae</taxon>
        <taxon>Paenibacillus</taxon>
    </lineage>
</organism>
<feature type="transmembrane region" description="Helical" evidence="7">
    <location>
        <begin position="101"/>
        <end position="123"/>
    </location>
</feature>
<evidence type="ECO:0000259" key="8">
    <source>
        <dbReference type="PROSITE" id="PS50850"/>
    </source>
</evidence>
<dbReference type="SUPFAM" id="SSF103473">
    <property type="entry name" value="MFS general substrate transporter"/>
    <property type="match status" value="1"/>
</dbReference>
<dbReference type="EMBL" id="CP016808">
    <property type="protein sequence ID" value="ANY66247.1"/>
    <property type="molecule type" value="Genomic_DNA"/>
</dbReference>
<feature type="transmembrane region" description="Helical" evidence="7">
    <location>
        <begin position="380"/>
        <end position="400"/>
    </location>
</feature>
<feature type="transmembrane region" description="Helical" evidence="7">
    <location>
        <begin position="135"/>
        <end position="157"/>
    </location>
</feature>
<evidence type="ECO:0000256" key="1">
    <source>
        <dbReference type="ARBA" id="ARBA00004651"/>
    </source>
</evidence>
<dbReference type="CDD" id="cd17325">
    <property type="entry name" value="MFS_MdtG_SLC18_like"/>
    <property type="match status" value="1"/>
</dbReference>
<evidence type="ECO:0000313" key="9">
    <source>
        <dbReference type="EMBL" id="ANY66247.1"/>
    </source>
</evidence>
<accession>A0A1B2DEV7</accession>
<protein>
    <submittedName>
        <fullName evidence="9">Multidrug transporter</fullName>
    </submittedName>
</protein>
<comment type="subcellular location">
    <subcellularLocation>
        <location evidence="1">Cell membrane</location>
        <topology evidence="1">Multi-pass membrane protein</topology>
    </subcellularLocation>
</comment>
<feature type="transmembrane region" description="Helical" evidence="7">
    <location>
        <begin position="44"/>
        <end position="64"/>
    </location>
</feature>
<dbReference type="PROSITE" id="PS00216">
    <property type="entry name" value="SUGAR_TRANSPORT_1"/>
    <property type="match status" value="1"/>
</dbReference>
<evidence type="ECO:0000256" key="4">
    <source>
        <dbReference type="ARBA" id="ARBA00022692"/>
    </source>
</evidence>
<feature type="transmembrane region" description="Helical" evidence="7">
    <location>
        <begin position="294"/>
        <end position="311"/>
    </location>
</feature>
<dbReference type="GO" id="GO:0022857">
    <property type="term" value="F:transmembrane transporter activity"/>
    <property type="evidence" value="ECO:0007669"/>
    <property type="project" value="InterPro"/>
</dbReference>
<dbReference type="InterPro" id="IPR011701">
    <property type="entry name" value="MFS"/>
</dbReference>
<name>A0A1B2DEV7_9BACL</name>
<dbReference type="GO" id="GO:0005886">
    <property type="term" value="C:plasma membrane"/>
    <property type="evidence" value="ECO:0007669"/>
    <property type="project" value="UniProtKB-SubCell"/>
</dbReference>
<evidence type="ECO:0000256" key="5">
    <source>
        <dbReference type="ARBA" id="ARBA00022989"/>
    </source>
</evidence>
<gene>
    <name evidence="9" type="ORF">BBD42_07040</name>
</gene>
<feature type="transmembrane region" description="Helical" evidence="7">
    <location>
        <begin position="317"/>
        <end position="336"/>
    </location>
</feature>
<evidence type="ECO:0000256" key="3">
    <source>
        <dbReference type="ARBA" id="ARBA00022448"/>
    </source>
</evidence>
<evidence type="ECO:0000256" key="2">
    <source>
        <dbReference type="ARBA" id="ARBA00007520"/>
    </source>
</evidence>
<dbReference type="InterPro" id="IPR001958">
    <property type="entry name" value="Tet-R_TetA/multi-R_MdtG-like"/>
</dbReference>
<dbReference type="Gene3D" id="1.20.1250.20">
    <property type="entry name" value="MFS general substrate transporter like domains"/>
    <property type="match status" value="1"/>
</dbReference>
<dbReference type="InterPro" id="IPR036259">
    <property type="entry name" value="MFS_trans_sf"/>
</dbReference>
<dbReference type="InterPro" id="IPR005829">
    <property type="entry name" value="Sugar_transporter_CS"/>
</dbReference>
<dbReference type="PANTHER" id="PTHR23504:SF115">
    <property type="entry name" value="MULTIDRUG RESISTANCE PROTEIN 2"/>
    <property type="match status" value="1"/>
</dbReference>
<keyword evidence="3" id="KW-0813">Transport</keyword>
<keyword evidence="4 7" id="KW-0812">Transmembrane</keyword>
<feature type="transmembrane region" description="Helical" evidence="7">
    <location>
        <begin position="12"/>
        <end position="32"/>
    </location>
</feature>
<feature type="transmembrane region" description="Helical" evidence="7">
    <location>
        <begin position="76"/>
        <end position="95"/>
    </location>
</feature>
<dbReference type="InterPro" id="IPR020846">
    <property type="entry name" value="MFS_dom"/>
</dbReference>
<evidence type="ECO:0000256" key="6">
    <source>
        <dbReference type="ARBA" id="ARBA00023136"/>
    </source>
</evidence>
<reference evidence="9" key="1">
    <citation type="submission" date="2016-08" db="EMBL/GenBank/DDBJ databases">
        <title>Complete Genome Seqeunce of Paenibacillus sp. BIHB 4019 from tea rhizoplane.</title>
        <authorList>
            <person name="Thakur R."/>
            <person name="Swarnkar M.K."/>
            <person name="Gulati A."/>
        </authorList>
    </citation>
    <scope>NUCLEOTIDE SEQUENCE [LARGE SCALE GENOMIC DNA]</scope>
    <source>
        <strain evidence="9">BIHB4019</strain>
    </source>
</reference>
<proteinExistence type="inferred from homology"/>
<comment type="similarity">
    <text evidence="2">Belongs to the major facilitator superfamily. TCR/Tet family.</text>
</comment>
<feature type="transmembrane region" description="Helical" evidence="7">
    <location>
        <begin position="264"/>
        <end position="287"/>
    </location>
</feature>
<feature type="transmembrane region" description="Helical" evidence="7">
    <location>
        <begin position="348"/>
        <end position="374"/>
    </location>
</feature>
<dbReference type="Pfam" id="PF07690">
    <property type="entry name" value="MFS_1"/>
    <property type="match status" value="1"/>
</dbReference>
<dbReference type="PRINTS" id="PR01035">
    <property type="entry name" value="TCRTETA"/>
</dbReference>
<keyword evidence="6 7" id="KW-0472">Membrane</keyword>
<dbReference type="PANTHER" id="PTHR23504">
    <property type="entry name" value="MAJOR FACILITATOR SUPERFAMILY DOMAIN-CONTAINING PROTEIN 10"/>
    <property type="match status" value="1"/>
</dbReference>
<evidence type="ECO:0000256" key="7">
    <source>
        <dbReference type="SAM" id="Phobius"/>
    </source>
</evidence>
<feature type="transmembrane region" description="Helical" evidence="7">
    <location>
        <begin position="226"/>
        <end position="244"/>
    </location>
</feature>
<sequence length="409" mass="43624">MSLLLRNRGAILLLMGNILLVFTGIGLVIPVMPAYMRELDLNGSILGFMVAAFSLAQLLFSPLAGRLSDSFGRKKMIVAGVTLFALSEWMFGAVSEPWLLFVSRILGGIGAAFSMPSIMAYVADVTSNEERAKGMGYINAAITTGFIIGPGIGGYLAEYGVRVPFYVAGIAGGVAAIVTLLVLPESKAKAAPMAAALAPSKAKASASASAGEPSFMSQLLTSYKQPYFFSLIIVLVASFGLANYETVFGLYVDHRFGFTATDIAFIITFGSIAGAVVQVTIFGWILNRFGEQNVITWSLFIAGLFVLLMLLTNNYWMVFVVTFFLFLSVDILRPAIGTQISKMANDQQGYLAGLNSAFTSLGNILGPITAGVLFDMNINFPYASAGIVLLLCFLLSMRAGKKKSVPARG</sequence>
<feature type="domain" description="Major facilitator superfamily (MFS) profile" evidence="8">
    <location>
        <begin position="10"/>
        <end position="404"/>
    </location>
</feature>
<dbReference type="PROSITE" id="PS50850">
    <property type="entry name" value="MFS"/>
    <property type="match status" value="1"/>
</dbReference>
<dbReference type="RefSeq" id="WP_099517617.1">
    <property type="nucleotide sequence ID" value="NZ_CP016808.1"/>
</dbReference>
<dbReference type="AlphaFoldDB" id="A0A1B2DEV7"/>
<keyword evidence="5 7" id="KW-1133">Transmembrane helix</keyword>